<dbReference type="Proteomes" id="UP001460270">
    <property type="component" value="Unassembled WGS sequence"/>
</dbReference>
<comment type="caution">
    <text evidence="1">The sequence shown here is derived from an EMBL/GenBank/DDBJ whole genome shotgun (WGS) entry which is preliminary data.</text>
</comment>
<evidence type="ECO:0000313" key="1">
    <source>
        <dbReference type="EMBL" id="KAK7878282.1"/>
    </source>
</evidence>
<sequence>MAKYYGLQQRGRAKNRERGSDNISLYLQAVNAMGKKNKAIAEIMRVYALQTMDGTSNLVTRITRDSEFTKEYLDALERNITPRGLCCLTNNRTQINTSCIHGSCCPCFAPCQTEEDSDSEWDSENSDLDDDDEVQECRARAIQRCNLTRKAIGCTTDAIIAEKMVKRHGPDPDLLKHRENCSDYMNRVLDKLHRDRNPNARRKVTEKRHFQSIPVV</sequence>
<evidence type="ECO:0000313" key="2">
    <source>
        <dbReference type="Proteomes" id="UP001460270"/>
    </source>
</evidence>
<name>A0AAW0MMI7_9GOBI</name>
<proteinExistence type="predicted"/>
<dbReference type="AlphaFoldDB" id="A0AAW0MMI7"/>
<gene>
    <name evidence="1" type="ORF">WMY93_031101</name>
</gene>
<keyword evidence="2" id="KW-1185">Reference proteome</keyword>
<dbReference type="EMBL" id="JBBPFD010000543">
    <property type="protein sequence ID" value="KAK7878282.1"/>
    <property type="molecule type" value="Genomic_DNA"/>
</dbReference>
<accession>A0AAW0MMI7</accession>
<protein>
    <submittedName>
        <fullName evidence="1">Uncharacterized protein</fullName>
    </submittedName>
</protein>
<reference evidence="2" key="1">
    <citation type="submission" date="2024-04" db="EMBL/GenBank/DDBJ databases">
        <title>Salinicola lusitanus LLJ914,a marine bacterium isolated from the Okinawa Trough.</title>
        <authorList>
            <person name="Li J."/>
        </authorList>
    </citation>
    <scope>NUCLEOTIDE SEQUENCE [LARGE SCALE GENOMIC DNA]</scope>
</reference>
<organism evidence="1 2">
    <name type="scientific">Mugilogobius chulae</name>
    <name type="common">yellowstripe goby</name>
    <dbReference type="NCBI Taxonomy" id="88201"/>
    <lineage>
        <taxon>Eukaryota</taxon>
        <taxon>Metazoa</taxon>
        <taxon>Chordata</taxon>
        <taxon>Craniata</taxon>
        <taxon>Vertebrata</taxon>
        <taxon>Euteleostomi</taxon>
        <taxon>Actinopterygii</taxon>
        <taxon>Neopterygii</taxon>
        <taxon>Teleostei</taxon>
        <taxon>Neoteleostei</taxon>
        <taxon>Acanthomorphata</taxon>
        <taxon>Gobiaria</taxon>
        <taxon>Gobiiformes</taxon>
        <taxon>Gobioidei</taxon>
        <taxon>Gobiidae</taxon>
        <taxon>Gobionellinae</taxon>
        <taxon>Mugilogobius</taxon>
    </lineage>
</organism>